<evidence type="ECO:0000313" key="6">
    <source>
        <dbReference type="EMBL" id="MDT0616855.1"/>
    </source>
</evidence>
<gene>
    <name evidence="6" type="ORF">RM531_00065</name>
</gene>
<dbReference type="InterPro" id="IPR050531">
    <property type="entry name" value="SdhE_FAD_assembly_factor"/>
</dbReference>
<accession>A0ABU3B315</accession>
<keyword evidence="7" id="KW-1185">Reference proteome</keyword>
<dbReference type="EMBL" id="JAVRHY010000001">
    <property type="protein sequence ID" value="MDT0616855.1"/>
    <property type="molecule type" value="Genomic_DNA"/>
</dbReference>
<dbReference type="SUPFAM" id="SSF109910">
    <property type="entry name" value="YgfY-like"/>
    <property type="match status" value="1"/>
</dbReference>
<evidence type="ECO:0000313" key="7">
    <source>
        <dbReference type="Proteomes" id="UP001259982"/>
    </source>
</evidence>
<keyword evidence="5" id="KW-0143">Chaperone</keyword>
<dbReference type="RefSeq" id="WP_311656341.1">
    <property type="nucleotide sequence ID" value="NZ_JAVRHY010000001.1"/>
</dbReference>
<keyword evidence="4" id="KW-0963">Cytoplasm</keyword>
<dbReference type="Proteomes" id="UP001259982">
    <property type="component" value="Unassembled WGS sequence"/>
</dbReference>
<evidence type="ECO:0000256" key="4">
    <source>
        <dbReference type="ARBA" id="ARBA00022490"/>
    </source>
</evidence>
<dbReference type="Pfam" id="PF03937">
    <property type="entry name" value="Sdh5"/>
    <property type="match status" value="1"/>
</dbReference>
<protein>
    <recommendedName>
        <fullName evidence="3">FAD assembly factor SdhE</fullName>
    </recommendedName>
</protein>
<dbReference type="Gene3D" id="1.10.150.250">
    <property type="entry name" value="Flavinator of succinate dehydrogenase"/>
    <property type="match status" value="1"/>
</dbReference>
<organism evidence="6 7">
    <name type="scientific">Spectribacter acetivorans</name>
    <dbReference type="NCBI Taxonomy" id="3075603"/>
    <lineage>
        <taxon>Bacteria</taxon>
        <taxon>Pseudomonadati</taxon>
        <taxon>Pseudomonadota</taxon>
        <taxon>Gammaproteobacteria</taxon>
        <taxon>Salinisphaerales</taxon>
        <taxon>Salinisphaeraceae</taxon>
        <taxon>Spectribacter</taxon>
    </lineage>
</organism>
<evidence type="ECO:0000256" key="1">
    <source>
        <dbReference type="ARBA" id="ARBA00004496"/>
    </source>
</evidence>
<comment type="subcellular location">
    <subcellularLocation>
        <location evidence="1">Cytoplasm</location>
    </subcellularLocation>
</comment>
<sequence>MSEAGRIRWLCRRGMKELDVLLERFYRAEFEGLSPDEISAFRGLLEYEDPDLYALLLGSQPPTDPVSAGLAERIREYRRVV</sequence>
<dbReference type="InterPro" id="IPR036714">
    <property type="entry name" value="SDH_sf"/>
</dbReference>
<comment type="caution">
    <text evidence="6">The sequence shown here is derived from an EMBL/GenBank/DDBJ whole genome shotgun (WGS) entry which is preliminary data.</text>
</comment>
<proteinExistence type="inferred from homology"/>
<dbReference type="InterPro" id="IPR005631">
    <property type="entry name" value="SDH"/>
</dbReference>
<name>A0ABU3B315_9GAMM</name>
<reference evidence="6 7" key="1">
    <citation type="submission" date="2023-09" db="EMBL/GenBank/DDBJ databases">
        <authorList>
            <person name="Rey-Velasco X."/>
        </authorList>
    </citation>
    <scope>NUCLEOTIDE SEQUENCE [LARGE SCALE GENOMIC DNA]</scope>
    <source>
        <strain evidence="6 7">P385</strain>
    </source>
</reference>
<dbReference type="PANTHER" id="PTHR39585">
    <property type="entry name" value="FAD ASSEMBLY FACTOR SDHE"/>
    <property type="match status" value="1"/>
</dbReference>
<dbReference type="PANTHER" id="PTHR39585:SF1">
    <property type="entry name" value="FAD ASSEMBLY FACTOR SDHE"/>
    <property type="match status" value="1"/>
</dbReference>
<evidence type="ECO:0000256" key="3">
    <source>
        <dbReference type="ARBA" id="ARBA00019418"/>
    </source>
</evidence>
<comment type="similarity">
    <text evidence="2">Belongs to the SdhE FAD assembly factor family.</text>
</comment>
<evidence type="ECO:0000256" key="2">
    <source>
        <dbReference type="ARBA" id="ARBA00008571"/>
    </source>
</evidence>
<evidence type="ECO:0000256" key="5">
    <source>
        <dbReference type="ARBA" id="ARBA00023186"/>
    </source>
</evidence>